<reference evidence="1 2" key="1">
    <citation type="submission" date="2019-03" db="EMBL/GenBank/DDBJ databases">
        <title>First draft genome of Liparis tanakae, snailfish: a comprehensive survey of snailfish specific genes.</title>
        <authorList>
            <person name="Kim W."/>
            <person name="Song I."/>
            <person name="Jeong J.-H."/>
            <person name="Kim D."/>
            <person name="Kim S."/>
            <person name="Ryu S."/>
            <person name="Song J.Y."/>
            <person name="Lee S.K."/>
        </authorList>
    </citation>
    <scope>NUCLEOTIDE SEQUENCE [LARGE SCALE GENOMIC DNA]</scope>
    <source>
        <tissue evidence="1">Muscle</tissue>
    </source>
</reference>
<sequence>MDFLPLRKKVSGVQMLLASRLFNGSISIGPLKHRRSSFQLWRKKTSMLIKHSGVEIRRKSGCVRGIDRLHAGSPADEWPRTG</sequence>
<proteinExistence type="predicted"/>
<dbReference type="AlphaFoldDB" id="A0A4Z2G0K3"/>
<evidence type="ECO:0000313" key="1">
    <source>
        <dbReference type="EMBL" id="TNN46042.1"/>
    </source>
</evidence>
<name>A0A4Z2G0K3_9TELE</name>
<organism evidence="1 2">
    <name type="scientific">Liparis tanakae</name>
    <name type="common">Tanaka's snailfish</name>
    <dbReference type="NCBI Taxonomy" id="230148"/>
    <lineage>
        <taxon>Eukaryota</taxon>
        <taxon>Metazoa</taxon>
        <taxon>Chordata</taxon>
        <taxon>Craniata</taxon>
        <taxon>Vertebrata</taxon>
        <taxon>Euteleostomi</taxon>
        <taxon>Actinopterygii</taxon>
        <taxon>Neopterygii</taxon>
        <taxon>Teleostei</taxon>
        <taxon>Neoteleostei</taxon>
        <taxon>Acanthomorphata</taxon>
        <taxon>Eupercaria</taxon>
        <taxon>Perciformes</taxon>
        <taxon>Cottioidei</taxon>
        <taxon>Cottales</taxon>
        <taxon>Liparidae</taxon>
        <taxon>Liparis</taxon>
    </lineage>
</organism>
<gene>
    <name evidence="1" type="ORF">EYF80_043741</name>
</gene>
<evidence type="ECO:0000313" key="2">
    <source>
        <dbReference type="Proteomes" id="UP000314294"/>
    </source>
</evidence>
<comment type="caution">
    <text evidence="1">The sequence shown here is derived from an EMBL/GenBank/DDBJ whole genome shotgun (WGS) entry which is preliminary data.</text>
</comment>
<dbReference type="EMBL" id="SRLO01000811">
    <property type="protein sequence ID" value="TNN46042.1"/>
    <property type="molecule type" value="Genomic_DNA"/>
</dbReference>
<keyword evidence="2" id="KW-1185">Reference proteome</keyword>
<accession>A0A4Z2G0K3</accession>
<protein>
    <submittedName>
        <fullName evidence="1">Uncharacterized protein</fullName>
    </submittedName>
</protein>
<dbReference type="Proteomes" id="UP000314294">
    <property type="component" value="Unassembled WGS sequence"/>
</dbReference>